<feature type="transmembrane region" description="Helical" evidence="14">
    <location>
        <begin position="345"/>
        <end position="364"/>
    </location>
</feature>
<dbReference type="Gene3D" id="1.20.1260.140">
    <property type="entry name" value="Alternative oxidase"/>
    <property type="match status" value="1"/>
</dbReference>
<evidence type="ECO:0000313" key="16">
    <source>
        <dbReference type="Proteomes" id="UP001054857"/>
    </source>
</evidence>
<evidence type="ECO:0000256" key="10">
    <source>
        <dbReference type="ARBA" id="ARBA00023002"/>
    </source>
</evidence>
<evidence type="ECO:0000256" key="11">
    <source>
        <dbReference type="ARBA" id="ARBA00023004"/>
    </source>
</evidence>
<dbReference type="GO" id="GO:0016020">
    <property type="term" value="C:membrane"/>
    <property type="evidence" value="ECO:0007669"/>
    <property type="project" value="UniProtKB-SubCell"/>
</dbReference>
<keyword evidence="9 14" id="KW-1133">Transmembrane helix</keyword>
<evidence type="ECO:0000256" key="13">
    <source>
        <dbReference type="RuleBase" id="RU003779"/>
    </source>
</evidence>
<evidence type="ECO:0000256" key="7">
    <source>
        <dbReference type="ARBA" id="ARBA00022723"/>
    </source>
</evidence>
<comment type="subcellular location">
    <subcellularLocation>
        <location evidence="2">Membrane</location>
    </subcellularLocation>
</comment>
<name>A0AAD3HKK2_9CHLO</name>
<evidence type="ECO:0000256" key="1">
    <source>
        <dbReference type="ARBA" id="ARBA00001192"/>
    </source>
</evidence>
<accession>A0AAD3HKK2</accession>
<evidence type="ECO:0000256" key="3">
    <source>
        <dbReference type="ARBA" id="ARBA00008388"/>
    </source>
</evidence>
<evidence type="ECO:0000256" key="12">
    <source>
        <dbReference type="ARBA" id="ARBA00023136"/>
    </source>
</evidence>
<keyword evidence="6 13" id="KW-0812">Transmembrane</keyword>
<keyword evidence="16" id="KW-1185">Reference proteome</keyword>
<comment type="similarity">
    <text evidence="3 13">Belongs to the alternative oxidase family.</text>
</comment>
<evidence type="ECO:0000313" key="15">
    <source>
        <dbReference type="EMBL" id="GFR44103.1"/>
    </source>
</evidence>
<proteinExistence type="inferred from homology"/>
<dbReference type="InterPro" id="IPR002680">
    <property type="entry name" value="AOX"/>
</dbReference>
<dbReference type="CDD" id="cd01053">
    <property type="entry name" value="AOX"/>
    <property type="match status" value="1"/>
</dbReference>
<dbReference type="EC" id="1.10.3.11" evidence="13"/>
<evidence type="ECO:0000256" key="9">
    <source>
        <dbReference type="ARBA" id="ARBA00022989"/>
    </source>
</evidence>
<dbReference type="PANTHER" id="PTHR31803">
    <property type="entry name" value="ALTERNATIVE OXIDASE"/>
    <property type="match status" value="1"/>
</dbReference>
<keyword evidence="10 13" id="KW-0560">Oxidoreductase</keyword>
<keyword evidence="7 13" id="KW-0479">Metal-binding</keyword>
<keyword evidence="11 13" id="KW-0408">Iron</keyword>
<comment type="cofactor">
    <cofactor evidence="13">
        <name>Fe cation</name>
        <dbReference type="ChEBI" id="CHEBI:24875"/>
    </cofactor>
    <text evidence="13">Binds 2 iron ions per subunit.</text>
</comment>
<evidence type="ECO:0000256" key="6">
    <source>
        <dbReference type="ARBA" id="ARBA00022692"/>
    </source>
</evidence>
<evidence type="ECO:0000256" key="2">
    <source>
        <dbReference type="ARBA" id="ARBA00004370"/>
    </source>
</evidence>
<dbReference type="GO" id="GO:0102721">
    <property type="term" value="F:ubiquinol:oxygen oxidoreductase activity"/>
    <property type="evidence" value="ECO:0007669"/>
    <property type="project" value="UniProtKB-EC"/>
</dbReference>
<dbReference type="PANTHER" id="PTHR31803:SF19">
    <property type="entry name" value="UBIQUINOL OXIDASE"/>
    <property type="match status" value="1"/>
</dbReference>
<gene>
    <name evidence="15" type="ORF">Agub_g5265</name>
</gene>
<sequence>MPPALIHQQNATLQPPVHLGRRAPYPRASIRRGPLRIAAVSQTPRGSSTENAVASAKTGVVDSGAEPVSMKGTVFFTSSLDSASLDEECSAFIDRDGNFVEVMCCDYGFRTGASRMYDKDADGRIPVSAFKLAWSNFQSELRALRQSFRFDDFATVSEANPPRGALGRAAYGLGQAVVDGLGALDRALEKGQVLEPLRPRPMTVDMSGEEGGEGSKLINECRLIRSKLKQLKLSNRAVTEREHARERAGKGVKTPWFILAVYKSLCVLLDVLFNNRPIQRFWFLETVARMPYFSYISMLHLYESFGWWRAGAELRKIHFAEEWNELHHLQIMESLGGDQLWFDRFAALHAAVVYYWILLVLYVFSPELAYNFSELIEYHAVDTYGEFVDANEQLLKSLPPPLVAAMYYRSQDLYMFDSFQTSQSAQAPRRPPCSNLYDVFRNICDDEMEHVKTMRACQDATVQQDIVSRRDEGPRVGL</sequence>
<evidence type="ECO:0000256" key="4">
    <source>
        <dbReference type="ARBA" id="ARBA00022448"/>
    </source>
</evidence>
<keyword evidence="8 13" id="KW-0249">Electron transport</keyword>
<protein>
    <recommendedName>
        <fullName evidence="13">Ubiquinol oxidase</fullName>
        <ecNumber evidence="13">1.10.3.11</ecNumber>
    </recommendedName>
</protein>
<dbReference type="GO" id="GO:0098803">
    <property type="term" value="C:respiratory chain complex"/>
    <property type="evidence" value="ECO:0007669"/>
    <property type="project" value="UniProtKB-UniRule"/>
</dbReference>
<dbReference type="EMBL" id="BMAR01000007">
    <property type="protein sequence ID" value="GFR44103.1"/>
    <property type="molecule type" value="Genomic_DNA"/>
</dbReference>
<dbReference type="Pfam" id="PF01786">
    <property type="entry name" value="AOX"/>
    <property type="match status" value="1"/>
</dbReference>
<dbReference type="GO" id="GO:0005739">
    <property type="term" value="C:mitochondrion"/>
    <property type="evidence" value="ECO:0007669"/>
    <property type="project" value="TreeGrafter"/>
</dbReference>
<comment type="catalytic activity">
    <reaction evidence="1 13">
        <text>2 a ubiquinol + O2 = 2 a ubiquinone + 2 H2O</text>
        <dbReference type="Rhea" id="RHEA:30255"/>
        <dbReference type="Rhea" id="RHEA-COMP:9565"/>
        <dbReference type="Rhea" id="RHEA-COMP:9566"/>
        <dbReference type="ChEBI" id="CHEBI:15377"/>
        <dbReference type="ChEBI" id="CHEBI:15379"/>
        <dbReference type="ChEBI" id="CHEBI:16389"/>
        <dbReference type="ChEBI" id="CHEBI:17976"/>
        <dbReference type="EC" id="1.10.3.11"/>
    </reaction>
</comment>
<evidence type="ECO:0000256" key="8">
    <source>
        <dbReference type="ARBA" id="ARBA00022982"/>
    </source>
</evidence>
<dbReference type="Proteomes" id="UP001054857">
    <property type="component" value="Unassembled WGS sequence"/>
</dbReference>
<keyword evidence="12 13" id="KW-0472">Membrane</keyword>
<dbReference type="AlphaFoldDB" id="A0AAD3HKK2"/>
<comment type="caution">
    <text evidence="15">The sequence shown here is derived from an EMBL/GenBank/DDBJ whole genome shotgun (WGS) entry which is preliminary data.</text>
</comment>
<organism evidence="15 16">
    <name type="scientific">Astrephomene gubernaculifera</name>
    <dbReference type="NCBI Taxonomy" id="47775"/>
    <lineage>
        <taxon>Eukaryota</taxon>
        <taxon>Viridiplantae</taxon>
        <taxon>Chlorophyta</taxon>
        <taxon>core chlorophytes</taxon>
        <taxon>Chlorophyceae</taxon>
        <taxon>CS clade</taxon>
        <taxon>Chlamydomonadales</taxon>
        <taxon>Astrephomenaceae</taxon>
        <taxon>Astrephomene</taxon>
    </lineage>
</organism>
<dbReference type="InterPro" id="IPR038659">
    <property type="entry name" value="AOX_sf"/>
</dbReference>
<evidence type="ECO:0000256" key="14">
    <source>
        <dbReference type="SAM" id="Phobius"/>
    </source>
</evidence>
<dbReference type="GO" id="GO:0046872">
    <property type="term" value="F:metal ion binding"/>
    <property type="evidence" value="ECO:0007669"/>
    <property type="project" value="UniProtKB-UniRule"/>
</dbReference>
<reference evidence="15 16" key="1">
    <citation type="journal article" date="2021" name="Sci. Rep.">
        <title>Genome sequencing of the multicellular alga Astrephomene provides insights into convergent evolution of germ-soma differentiation.</title>
        <authorList>
            <person name="Yamashita S."/>
            <person name="Yamamoto K."/>
            <person name="Matsuzaki R."/>
            <person name="Suzuki S."/>
            <person name="Yamaguchi H."/>
            <person name="Hirooka S."/>
            <person name="Minakuchi Y."/>
            <person name="Miyagishima S."/>
            <person name="Kawachi M."/>
            <person name="Toyoda A."/>
            <person name="Nozaki H."/>
        </authorList>
    </citation>
    <scope>NUCLEOTIDE SEQUENCE [LARGE SCALE GENOMIC DNA]</scope>
    <source>
        <strain evidence="15 16">NIES-4017</strain>
    </source>
</reference>
<dbReference type="GO" id="GO:0010230">
    <property type="term" value="P:alternative respiration"/>
    <property type="evidence" value="ECO:0007669"/>
    <property type="project" value="TreeGrafter"/>
</dbReference>
<keyword evidence="4" id="KW-0813">Transport</keyword>
<evidence type="ECO:0000256" key="5">
    <source>
        <dbReference type="ARBA" id="ARBA00022660"/>
    </source>
</evidence>
<keyword evidence="5 13" id="KW-0679">Respiratory chain</keyword>
<dbReference type="GO" id="GO:0106292">
    <property type="term" value="F:superoxide-generating NADPH oxidase activity"/>
    <property type="evidence" value="ECO:0007669"/>
    <property type="project" value="UniProtKB-ARBA"/>
</dbReference>
<dbReference type="GO" id="GO:0009916">
    <property type="term" value="F:alternative oxidase activity"/>
    <property type="evidence" value="ECO:0007669"/>
    <property type="project" value="UniProtKB-UniRule"/>
</dbReference>